<dbReference type="Proteomes" id="UP000078454">
    <property type="component" value="Unassembled WGS sequence"/>
</dbReference>
<reference evidence="1 2" key="1">
    <citation type="submission" date="2016-05" db="EMBL/GenBank/DDBJ databases">
        <title>Paenibacillus sp. 1ZS3-15 nov., isolated from the rhizosphere soil.</title>
        <authorList>
            <person name="Zhang X.X."/>
            <person name="Zhang J."/>
        </authorList>
    </citation>
    <scope>NUCLEOTIDE SEQUENCE [LARGE SCALE GENOMIC DNA]</scope>
    <source>
        <strain evidence="1 2">1ZS3-15</strain>
    </source>
</reference>
<sequence>MNPYNKLASLLDNRMSGHAASAVSGLPAELGTMTAGGLKLDRFKHEIADYYVADWMAKLHLPSFSLTGTVSGLNSGGVPVAGQGTFAFAESGVEDVRMEFQHGLKPGDRVLVIPIDDGNDAVILCKVVK</sequence>
<accession>A0A198A878</accession>
<proteinExistence type="predicted"/>
<keyword evidence="2" id="KW-1185">Reference proteome</keyword>
<protein>
    <recommendedName>
        <fullName evidence="3">DUF2577 domain-containing protein</fullName>
    </recommendedName>
</protein>
<dbReference type="STRING" id="1850517.A8708_02770"/>
<name>A0A198A878_9BACL</name>
<evidence type="ECO:0000313" key="1">
    <source>
        <dbReference type="EMBL" id="OAS17158.1"/>
    </source>
</evidence>
<dbReference type="OrthoDB" id="2678554at2"/>
<organism evidence="1 2">
    <name type="scientific">Paenibacillus oryzisoli</name>
    <dbReference type="NCBI Taxonomy" id="1850517"/>
    <lineage>
        <taxon>Bacteria</taxon>
        <taxon>Bacillati</taxon>
        <taxon>Bacillota</taxon>
        <taxon>Bacilli</taxon>
        <taxon>Bacillales</taxon>
        <taxon>Paenibacillaceae</taxon>
        <taxon>Paenibacillus</taxon>
    </lineage>
</organism>
<dbReference type="AlphaFoldDB" id="A0A198A878"/>
<dbReference type="EMBL" id="LYPB01000073">
    <property type="protein sequence ID" value="OAS17158.1"/>
    <property type="molecule type" value="Genomic_DNA"/>
</dbReference>
<gene>
    <name evidence="1" type="ORF">A8708_02770</name>
</gene>
<evidence type="ECO:0008006" key="3">
    <source>
        <dbReference type="Google" id="ProtNLM"/>
    </source>
</evidence>
<dbReference type="RefSeq" id="WP_068666521.1">
    <property type="nucleotide sequence ID" value="NZ_LYPB01000073.1"/>
</dbReference>
<comment type="caution">
    <text evidence="1">The sequence shown here is derived from an EMBL/GenBank/DDBJ whole genome shotgun (WGS) entry which is preliminary data.</text>
</comment>
<evidence type="ECO:0000313" key="2">
    <source>
        <dbReference type="Proteomes" id="UP000078454"/>
    </source>
</evidence>